<keyword evidence="7 11" id="KW-1133">Transmembrane helix</keyword>
<dbReference type="PANTHER" id="PTHR27004:SF428">
    <property type="entry name" value="OS01G0160600 PROTEIN"/>
    <property type="match status" value="1"/>
</dbReference>
<evidence type="ECO:0000256" key="5">
    <source>
        <dbReference type="ARBA" id="ARBA00022692"/>
    </source>
</evidence>
<evidence type="ECO:0000256" key="4">
    <source>
        <dbReference type="ARBA" id="ARBA00022614"/>
    </source>
</evidence>
<evidence type="ECO:0000256" key="2">
    <source>
        <dbReference type="ARBA" id="ARBA00009592"/>
    </source>
</evidence>
<comment type="caution">
    <text evidence="12">The sequence shown here is derived from an EMBL/GenBank/DDBJ whole genome shotgun (WGS) entry which is preliminary data.</text>
</comment>
<evidence type="ECO:0000256" key="1">
    <source>
        <dbReference type="ARBA" id="ARBA00004251"/>
    </source>
</evidence>
<evidence type="ECO:0000256" key="10">
    <source>
        <dbReference type="ARBA" id="ARBA00023180"/>
    </source>
</evidence>
<evidence type="ECO:0000256" key="9">
    <source>
        <dbReference type="ARBA" id="ARBA00023170"/>
    </source>
</evidence>
<evidence type="ECO:0000313" key="12">
    <source>
        <dbReference type="EMBL" id="PON32125.1"/>
    </source>
</evidence>
<keyword evidence="13" id="KW-1185">Reference proteome</keyword>
<keyword evidence="5 11" id="KW-0812">Transmembrane</keyword>
<evidence type="ECO:0000256" key="11">
    <source>
        <dbReference type="SAM" id="Phobius"/>
    </source>
</evidence>
<protein>
    <submittedName>
        <fullName evidence="12">LRR domain containing protein</fullName>
    </submittedName>
</protein>
<dbReference type="Proteomes" id="UP000237000">
    <property type="component" value="Unassembled WGS sequence"/>
</dbReference>
<dbReference type="Pfam" id="PF00560">
    <property type="entry name" value="LRR_1"/>
    <property type="match status" value="1"/>
</dbReference>
<reference evidence="13" key="1">
    <citation type="submission" date="2016-06" db="EMBL/GenBank/DDBJ databases">
        <title>Parallel loss of symbiosis genes in relatives of nitrogen-fixing non-legume Parasponia.</title>
        <authorList>
            <person name="Van Velzen R."/>
            <person name="Holmer R."/>
            <person name="Bu F."/>
            <person name="Rutten L."/>
            <person name="Van Zeijl A."/>
            <person name="Liu W."/>
            <person name="Santuari L."/>
            <person name="Cao Q."/>
            <person name="Sharma T."/>
            <person name="Shen D."/>
            <person name="Roswanjaya Y."/>
            <person name="Wardhani T."/>
            <person name="Kalhor M.S."/>
            <person name="Jansen J."/>
            <person name="Van den Hoogen J."/>
            <person name="Gungor B."/>
            <person name="Hartog M."/>
            <person name="Hontelez J."/>
            <person name="Verver J."/>
            <person name="Yang W.-C."/>
            <person name="Schijlen E."/>
            <person name="Repin R."/>
            <person name="Schilthuizen M."/>
            <person name="Schranz E."/>
            <person name="Heidstra R."/>
            <person name="Miyata K."/>
            <person name="Fedorova E."/>
            <person name="Kohlen W."/>
            <person name="Bisseling T."/>
            <person name="Smit S."/>
            <person name="Geurts R."/>
        </authorList>
    </citation>
    <scope>NUCLEOTIDE SEQUENCE [LARGE SCALE GENOMIC DNA]</scope>
    <source>
        <strain evidence="13">cv. RG33-2</strain>
    </source>
</reference>
<dbReference type="STRING" id="63057.A0A2P5A6G0"/>
<dbReference type="PANTHER" id="PTHR27004">
    <property type="entry name" value="RECEPTOR-LIKE PROTEIN 12 ISOFORM X1"/>
    <property type="match status" value="1"/>
</dbReference>
<keyword evidence="6" id="KW-0677">Repeat</keyword>
<dbReference type="GO" id="GO:0005886">
    <property type="term" value="C:plasma membrane"/>
    <property type="evidence" value="ECO:0007669"/>
    <property type="project" value="UniProtKB-SubCell"/>
</dbReference>
<evidence type="ECO:0000313" key="13">
    <source>
        <dbReference type="Proteomes" id="UP000237000"/>
    </source>
</evidence>
<comment type="similarity">
    <text evidence="2">Belongs to the RLP family.</text>
</comment>
<dbReference type="PRINTS" id="PR00019">
    <property type="entry name" value="LEURICHRPT"/>
</dbReference>
<evidence type="ECO:0000256" key="7">
    <source>
        <dbReference type="ARBA" id="ARBA00022989"/>
    </source>
</evidence>
<dbReference type="AlphaFoldDB" id="A0A2P5A6G0"/>
<dbReference type="InParanoid" id="A0A2P5A6G0"/>
<keyword evidence="4" id="KW-0433">Leucine-rich repeat</keyword>
<dbReference type="SUPFAM" id="SSF52058">
    <property type="entry name" value="L domain-like"/>
    <property type="match status" value="1"/>
</dbReference>
<keyword evidence="8 11" id="KW-0472">Membrane</keyword>
<feature type="transmembrane region" description="Helical" evidence="11">
    <location>
        <begin position="164"/>
        <end position="188"/>
    </location>
</feature>
<sequence>MAIREGYYQDSVTVMNKGLEMVFVKILTIFTSIDLSHNNFHGEIPTTIGDLPSLIVLNLSSNHFEGLILSSLGNLKQLESLDLSNNKLVGRIPQQLASLTFLAYLNLSMNQLTGPIPQGGQFSTFPISSFVGNVELCGFPLSKKCGIPDEQPTPDEEPESEKGFSWKAVLVGYGCSFVIGAIGGNIVISKKPNWLVRIYGRRL</sequence>
<name>A0A2P5A6G0_TREOI</name>
<evidence type="ECO:0000256" key="6">
    <source>
        <dbReference type="ARBA" id="ARBA00022737"/>
    </source>
</evidence>
<keyword evidence="3" id="KW-1003">Cell membrane</keyword>
<dbReference type="Pfam" id="PF13855">
    <property type="entry name" value="LRR_8"/>
    <property type="match status" value="1"/>
</dbReference>
<accession>A0A2P5A6G0</accession>
<dbReference type="InterPro" id="IPR001611">
    <property type="entry name" value="Leu-rich_rpt"/>
</dbReference>
<dbReference type="FunFam" id="3.80.10.10:FF:000111">
    <property type="entry name" value="LRR receptor-like serine/threonine-protein kinase ERECTA"/>
    <property type="match status" value="1"/>
</dbReference>
<dbReference type="InterPro" id="IPR032675">
    <property type="entry name" value="LRR_dom_sf"/>
</dbReference>
<dbReference type="Gene3D" id="3.80.10.10">
    <property type="entry name" value="Ribonuclease Inhibitor"/>
    <property type="match status" value="1"/>
</dbReference>
<dbReference type="OrthoDB" id="1394818at2759"/>
<evidence type="ECO:0000256" key="8">
    <source>
        <dbReference type="ARBA" id="ARBA00023136"/>
    </source>
</evidence>
<organism evidence="12 13">
    <name type="scientific">Trema orientale</name>
    <name type="common">Charcoal tree</name>
    <name type="synonym">Celtis orientalis</name>
    <dbReference type="NCBI Taxonomy" id="63057"/>
    <lineage>
        <taxon>Eukaryota</taxon>
        <taxon>Viridiplantae</taxon>
        <taxon>Streptophyta</taxon>
        <taxon>Embryophyta</taxon>
        <taxon>Tracheophyta</taxon>
        <taxon>Spermatophyta</taxon>
        <taxon>Magnoliopsida</taxon>
        <taxon>eudicotyledons</taxon>
        <taxon>Gunneridae</taxon>
        <taxon>Pentapetalae</taxon>
        <taxon>rosids</taxon>
        <taxon>fabids</taxon>
        <taxon>Rosales</taxon>
        <taxon>Cannabaceae</taxon>
        <taxon>Trema</taxon>
    </lineage>
</organism>
<keyword evidence="10" id="KW-0325">Glycoprotein</keyword>
<keyword evidence="9" id="KW-0675">Receptor</keyword>
<proteinExistence type="inferred from homology"/>
<dbReference type="EMBL" id="JXTC01001168">
    <property type="protein sequence ID" value="PON32125.1"/>
    <property type="molecule type" value="Genomic_DNA"/>
</dbReference>
<gene>
    <name evidence="12" type="ORF">TorRG33x02_356860</name>
</gene>
<comment type="subcellular location">
    <subcellularLocation>
        <location evidence="1">Cell membrane</location>
        <topology evidence="1">Single-pass type I membrane protein</topology>
    </subcellularLocation>
</comment>
<evidence type="ECO:0000256" key="3">
    <source>
        <dbReference type="ARBA" id="ARBA00022475"/>
    </source>
</evidence>